<keyword evidence="6" id="KW-0812">Transmembrane</keyword>
<comment type="similarity">
    <text evidence="2">Belongs to the glycosyltransferase 2 family.</text>
</comment>
<evidence type="ECO:0000256" key="1">
    <source>
        <dbReference type="ARBA" id="ARBA00004776"/>
    </source>
</evidence>
<evidence type="ECO:0000313" key="7">
    <source>
        <dbReference type="EMBL" id="HJB09845.1"/>
    </source>
</evidence>
<feature type="transmembrane region" description="Helical" evidence="6">
    <location>
        <begin position="353"/>
        <end position="377"/>
    </location>
</feature>
<evidence type="ECO:0008006" key="9">
    <source>
        <dbReference type="Google" id="ProtNLM"/>
    </source>
</evidence>
<feature type="transmembrane region" description="Helical" evidence="6">
    <location>
        <begin position="742"/>
        <end position="762"/>
    </location>
</feature>
<comment type="caution">
    <text evidence="7">The sequence shown here is derived from an EMBL/GenBank/DDBJ whole genome shotgun (WGS) entry which is preliminary data.</text>
</comment>
<dbReference type="PANTHER" id="PTHR43179:SF12">
    <property type="entry name" value="GALACTOFURANOSYLTRANSFERASE GLFT2"/>
    <property type="match status" value="1"/>
</dbReference>
<sequence length="1129" mass="118572">MNEGRVTAVVLLSGSTSALTLESTAAAVTAQSRPADRIVAIAPSSLEAEAGALLEDLLERGDVDEVLTTSGAVGRAGAVREALDLLDRRPAASGPQGPDAEAATEASTEDDTEPGAAGELEASPGRSSGRRALAVDPEAVERRRTQDAEKLAQVPQRLREERRSGRRAATSSADESWLWFVVDEATPGSQALAELLHLAADSPNTAVVGPKRVRFSGTAAAAADPAQRSAEQADALVDVGITLTHGGRIITGVDPGEIDQGQVDWRQDVLAVALPGMLIREETLREVGGLDPDLPTPWAEIDLCHRVWRHGERVAVQSDARVLFPDPEGPRRQRMQEQRTGQLLLLLKHRSTLMAMLMLLLSPVTTLLRMAAAVAASTPRRAVMELRAWLAALARAPRVLRRGAGDRRRARVPRGRLAPLYLPRGESMRRRLDDAWTRLVADDEHNRRIRHTTWGIAGTRNSIEDVDYGRHVAWTLAVGAASVVLSLLALRSLFGRGALVGPGLLPLPEAWQDGWEAAWSTWVPRGLGVRGPGDPLVRLLGHLPTTGGTLVEVIVFTAVPLSALTAWWAAGALTRAVGARLALAVTWALAPSLLSALTIGSWPLLLVHALLPLLALAIGRAIGLPHKIARASAGAAAAAGLLLLVIGAVQPLLVVLSALALALIAPSVPGRRRRLLWVLIPSLALHAPYLPAYLDRPAQLLAVGGVPPMPTTASATDLFMLWPVTPGIIEALTPWVGATAAQLLPVLPLLPVLVAALLAPLLAGDAGRAGRLGVLLAAAGLVAALLARDTMVAVSGDQLVAAPLHGLLSMTLLALMIGAGAAFDALARRAPEDSRTRRVGTAALAAVVACVCAVTVVGWSVLLPEQLEVQRSTSGQVPAAAADQGRTEARTRVLVLETDTDDGVRASLVVHGGESIIQQSAAAELRDVQTVRSGTAVDEDPGSVALREAVATMLSGDSGEEAVADTLAVGYVIVPGDTSEQLDLVESLDASDLLEKVTEGDGGGMWRIIDASPRAAVVGGAEPIALSSGAVPASGTVPADESERTVVLSERYDTQWRATLAGTDLQPVLVDDWAQGFTIPAGASGELELNRHQPGLLAWQVTLYVALALTVLIAIPWRPRSRAVEEMYG</sequence>
<reference evidence="7" key="1">
    <citation type="journal article" date="2021" name="PeerJ">
        <title>Extensive microbial diversity within the chicken gut microbiome revealed by metagenomics and culture.</title>
        <authorList>
            <person name="Gilroy R."/>
            <person name="Ravi A."/>
            <person name="Getino M."/>
            <person name="Pursley I."/>
            <person name="Horton D.L."/>
            <person name="Alikhan N.F."/>
            <person name="Baker D."/>
            <person name="Gharbi K."/>
            <person name="Hall N."/>
            <person name="Watson M."/>
            <person name="Adriaenssens E.M."/>
            <person name="Foster-Nyarko E."/>
            <person name="Jarju S."/>
            <person name="Secka A."/>
            <person name="Antonio M."/>
            <person name="Oren A."/>
            <person name="Chaudhuri R.R."/>
            <person name="La Ragione R."/>
            <person name="Hildebrand F."/>
            <person name="Pallen M.J."/>
        </authorList>
    </citation>
    <scope>NUCLEOTIDE SEQUENCE</scope>
    <source>
        <strain evidence="7">ChiHjej13B12-24818</strain>
    </source>
</reference>
<dbReference type="Gene3D" id="3.90.550.10">
    <property type="entry name" value="Spore Coat Polysaccharide Biosynthesis Protein SpsA, Chain A"/>
    <property type="match status" value="1"/>
</dbReference>
<organism evidence="7 8">
    <name type="scientific">Candidatus Brachybacterium merdavium</name>
    <dbReference type="NCBI Taxonomy" id="2838513"/>
    <lineage>
        <taxon>Bacteria</taxon>
        <taxon>Bacillati</taxon>
        <taxon>Actinomycetota</taxon>
        <taxon>Actinomycetes</taxon>
        <taxon>Micrococcales</taxon>
        <taxon>Dermabacteraceae</taxon>
        <taxon>Brachybacterium</taxon>
    </lineage>
</organism>
<dbReference type="Proteomes" id="UP000823823">
    <property type="component" value="Unassembled WGS sequence"/>
</dbReference>
<accession>A0A9D2RN65</accession>
<feature type="region of interest" description="Disordered" evidence="5">
    <location>
        <begin position="88"/>
        <end position="169"/>
    </location>
</feature>
<name>A0A9D2RN65_9MICO</name>
<feature type="transmembrane region" description="Helical" evidence="6">
    <location>
        <begin position="635"/>
        <end position="663"/>
    </location>
</feature>
<feature type="transmembrane region" description="Helical" evidence="6">
    <location>
        <begin position="605"/>
        <end position="623"/>
    </location>
</feature>
<keyword evidence="6" id="KW-0472">Membrane</keyword>
<dbReference type="EMBL" id="DWZH01000037">
    <property type="protein sequence ID" value="HJB09845.1"/>
    <property type="molecule type" value="Genomic_DNA"/>
</dbReference>
<evidence type="ECO:0000256" key="4">
    <source>
        <dbReference type="ARBA" id="ARBA00022679"/>
    </source>
</evidence>
<feature type="transmembrane region" description="Helical" evidence="6">
    <location>
        <begin position="807"/>
        <end position="827"/>
    </location>
</feature>
<dbReference type="GO" id="GO:0016757">
    <property type="term" value="F:glycosyltransferase activity"/>
    <property type="evidence" value="ECO:0007669"/>
    <property type="project" value="UniProtKB-KW"/>
</dbReference>
<evidence type="ECO:0000256" key="5">
    <source>
        <dbReference type="SAM" id="MobiDB-lite"/>
    </source>
</evidence>
<feature type="transmembrane region" description="Helical" evidence="6">
    <location>
        <begin position="1097"/>
        <end position="1117"/>
    </location>
</feature>
<feature type="transmembrane region" description="Helical" evidence="6">
    <location>
        <begin position="675"/>
        <end position="694"/>
    </location>
</feature>
<evidence type="ECO:0000313" key="8">
    <source>
        <dbReference type="Proteomes" id="UP000823823"/>
    </source>
</evidence>
<keyword evidence="6" id="KW-1133">Transmembrane helix</keyword>
<dbReference type="PANTHER" id="PTHR43179">
    <property type="entry name" value="RHAMNOSYLTRANSFERASE WBBL"/>
    <property type="match status" value="1"/>
</dbReference>
<keyword evidence="3" id="KW-0328">Glycosyltransferase</keyword>
<evidence type="ECO:0000256" key="6">
    <source>
        <dbReference type="SAM" id="Phobius"/>
    </source>
</evidence>
<evidence type="ECO:0000256" key="3">
    <source>
        <dbReference type="ARBA" id="ARBA00022676"/>
    </source>
</evidence>
<protein>
    <recommendedName>
        <fullName evidence="9">Glycosyl transferase</fullName>
    </recommendedName>
</protein>
<gene>
    <name evidence="7" type="ORF">H9786_04835</name>
</gene>
<feature type="compositionally biased region" description="Basic and acidic residues" evidence="5">
    <location>
        <begin position="139"/>
        <end position="150"/>
    </location>
</feature>
<feature type="transmembrane region" description="Helical" evidence="6">
    <location>
        <begin position="472"/>
        <end position="494"/>
    </location>
</feature>
<proteinExistence type="inferred from homology"/>
<feature type="transmembrane region" description="Helical" evidence="6">
    <location>
        <begin position="839"/>
        <end position="862"/>
    </location>
</feature>
<keyword evidence="4" id="KW-0808">Transferase</keyword>
<dbReference type="AlphaFoldDB" id="A0A9D2RN65"/>
<feature type="transmembrane region" description="Helical" evidence="6">
    <location>
        <begin position="581"/>
        <end position="599"/>
    </location>
</feature>
<evidence type="ECO:0000256" key="2">
    <source>
        <dbReference type="ARBA" id="ARBA00006739"/>
    </source>
</evidence>
<feature type="transmembrane region" description="Helical" evidence="6">
    <location>
        <begin position="549"/>
        <end position="569"/>
    </location>
</feature>
<dbReference type="SUPFAM" id="SSF53448">
    <property type="entry name" value="Nucleotide-diphospho-sugar transferases"/>
    <property type="match status" value="1"/>
</dbReference>
<dbReference type="InterPro" id="IPR029044">
    <property type="entry name" value="Nucleotide-diphossugar_trans"/>
</dbReference>
<feature type="transmembrane region" description="Helical" evidence="6">
    <location>
        <begin position="701"/>
        <end position="722"/>
    </location>
</feature>
<reference evidence="7" key="2">
    <citation type="submission" date="2021-04" db="EMBL/GenBank/DDBJ databases">
        <authorList>
            <person name="Gilroy R."/>
        </authorList>
    </citation>
    <scope>NUCLEOTIDE SEQUENCE</scope>
    <source>
        <strain evidence="7">ChiHjej13B12-24818</strain>
    </source>
</reference>
<comment type="pathway">
    <text evidence="1">Cell wall biogenesis; cell wall polysaccharide biosynthesis.</text>
</comment>
<feature type="transmembrane region" description="Helical" evidence="6">
    <location>
        <begin position="769"/>
        <end position="787"/>
    </location>
</feature>